<keyword evidence="4 6" id="KW-1015">Disulfide bond</keyword>
<dbReference type="PROSITE" id="PS51257">
    <property type="entry name" value="PROKAR_LIPOPROTEIN"/>
    <property type="match status" value="1"/>
</dbReference>
<dbReference type="InterPro" id="IPR000742">
    <property type="entry name" value="EGF"/>
</dbReference>
<evidence type="ECO:0000256" key="6">
    <source>
        <dbReference type="PROSITE-ProRule" id="PRU00076"/>
    </source>
</evidence>
<dbReference type="Gene3D" id="2.10.25.10">
    <property type="entry name" value="Laminin"/>
    <property type="match status" value="1"/>
</dbReference>
<dbReference type="SMART" id="SM00181">
    <property type="entry name" value="EGF"/>
    <property type="match status" value="1"/>
</dbReference>
<evidence type="ECO:0000256" key="2">
    <source>
        <dbReference type="ARBA" id="ARBA00022729"/>
    </source>
</evidence>
<dbReference type="PROSITE" id="PS00022">
    <property type="entry name" value="EGF_1"/>
    <property type="match status" value="1"/>
</dbReference>
<evidence type="ECO:0000256" key="4">
    <source>
        <dbReference type="ARBA" id="ARBA00023157"/>
    </source>
</evidence>
<keyword evidence="5" id="KW-0325">Glycoprotein</keyword>
<keyword evidence="10" id="KW-1185">Reference proteome</keyword>
<accession>A0A7M5UWC7</accession>
<name>A0A7M5UWC7_9CNID</name>
<dbReference type="Proteomes" id="UP000594262">
    <property type="component" value="Unplaced"/>
</dbReference>
<evidence type="ECO:0000256" key="7">
    <source>
        <dbReference type="SAM" id="SignalP"/>
    </source>
</evidence>
<comment type="caution">
    <text evidence="6">Lacks conserved residue(s) required for the propagation of feature annotation.</text>
</comment>
<feature type="disulfide bond" evidence="6">
    <location>
        <begin position="162"/>
        <end position="171"/>
    </location>
</feature>
<dbReference type="SUPFAM" id="SSF57196">
    <property type="entry name" value="EGF/Laminin"/>
    <property type="match status" value="1"/>
</dbReference>
<dbReference type="AlphaFoldDB" id="A0A7M5UWC7"/>
<evidence type="ECO:0000313" key="9">
    <source>
        <dbReference type="EnsemblMetazoa" id="CLYHEMP005554.1"/>
    </source>
</evidence>
<sequence>MLSYKWHILFGLVALWLACEVYSGKVTKKLGELRQKHDYYEKRELVNQTISKRSKKYKLHNLREGLKQNNTKREYVYYPEGGNGHFRGFPPGGFDDCGDDCGGGPALNDCGNDGGCDDVPEFTHTHHVVRYHHHVVHGRCEPSPCLNSGTCTILAHGYECTCPVGYLGIHCESMYS</sequence>
<reference evidence="9" key="1">
    <citation type="submission" date="2021-01" db="UniProtKB">
        <authorList>
            <consortium name="EnsemblMetazoa"/>
        </authorList>
    </citation>
    <scope>IDENTIFICATION</scope>
</reference>
<dbReference type="Pfam" id="PF00008">
    <property type="entry name" value="EGF"/>
    <property type="match status" value="1"/>
</dbReference>
<keyword evidence="3" id="KW-0677">Repeat</keyword>
<dbReference type="OrthoDB" id="10014052at2759"/>
<feature type="chain" id="PRO_5029571988" description="EGF-like domain-containing protein" evidence="7">
    <location>
        <begin position="24"/>
        <end position="176"/>
    </location>
</feature>
<evidence type="ECO:0000256" key="1">
    <source>
        <dbReference type="ARBA" id="ARBA00022536"/>
    </source>
</evidence>
<feature type="domain" description="EGF-like" evidence="8">
    <location>
        <begin position="136"/>
        <end position="172"/>
    </location>
</feature>
<proteinExistence type="predicted"/>
<protein>
    <recommendedName>
        <fullName evidence="8">EGF-like domain-containing protein</fullName>
    </recommendedName>
</protein>
<dbReference type="FunFam" id="2.10.25.10:FF:000255">
    <property type="entry name" value="Sushi, nidogen and EGF-like domains 1"/>
    <property type="match status" value="1"/>
</dbReference>
<feature type="signal peptide" evidence="7">
    <location>
        <begin position="1"/>
        <end position="23"/>
    </location>
</feature>
<evidence type="ECO:0000313" key="10">
    <source>
        <dbReference type="Proteomes" id="UP000594262"/>
    </source>
</evidence>
<keyword evidence="1 6" id="KW-0245">EGF-like domain</keyword>
<keyword evidence="2 7" id="KW-0732">Signal</keyword>
<dbReference type="PROSITE" id="PS01186">
    <property type="entry name" value="EGF_2"/>
    <property type="match status" value="1"/>
</dbReference>
<evidence type="ECO:0000256" key="3">
    <source>
        <dbReference type="ARBA" id="ARBA00022737"/>
    </source>
</evidence>
<dbReference type="CDD" id="cd00054">
    <property type="entry name" value="EGF_CA"/>
    <property type="match status" value="1"/>
</dbReference>
<dbReference type="PROSITE" id="PS50026">
    <property type="entry name" value="EGF_3"/>
    <property type="match status" value="1"/>
</dbReference>
<evidence type="ECO:0000259" key="8">
    <source>
        <dbReference type="PROSITE" id="PS50026"/>
    </source>
</evidence>
<dbReference type="EnsemblMetazoa" id="CLYHEMT005554.1">
    <property type="protein sequence ID" value="CLYHEMP005554.1"/>
    <property type="gene ID" value="CLYHEMG005554"/>
</dbReference>
<organism evidence="9 10">
    <name type="scientific">Clytia hemisphaerica</name>
    <dbReference type="NCBI Taxonomy" id="252671"/>
    <lineage>
        <taxon>Eukaryota</taxon>
        <taxon>Metazoa</taxon>
        <taxon>Cnidaria</taxon>
        <taxon>Hydrozoa</taxon>
        <taxon>Hydroidolina</taxon>
        <taxon>Leptothecata</taxon>
        <taxon>Obeliida</taxon>
        <taxon>Clytiidae</taxon>
        <taxon>Clytia</taxon>
    </lineage>
</organism>
<evidence type="ECO:0000256" key="5">
    <source>
        <dbReference type="ARBA" id="ARBA00023180"/>
    </source>
</evidence>